<evidence type="ECO:0000313" key="5">
    <source>
        <dbReference type="Proteomes" id="UP001060771"/>
    </source>
</evidence>
<sequence length="133" mass="14833">MNNSHNLISFLNAWHDIVWMITIRGYVVSKMAVNDPTGGRMIAIQIVEEREAPGPVITSTDETAQMMRDVMPLVQQLLRSMPMVGPLMSGKVQIPRLLIWLNEDEAEALGPRLDVGDAVEIRIDNGKLELVKA</sequence>
<name>A0A830E7F5_9CREN</name>
<reference evidence="3" key="2">
    <citation type="submission" date="2020-09" db="EMBL/GenBank/DDBJ databases">
        <authorList>
            <person name="Sun Q."/>
            <person name="Ohkuma M."/>
        </authorList>
    </citation>
    <scope>NUCLEOTIDE SEQUENCE</scope>
    <source>
        <strain evidence="3">JCM 11219</strain>
    </source>
</reference>
<reference evidence="3" key="1">
    <citation type="journal article" date="2014" name="Int. J. Syst. Evol. Microbiol.">
        <title>Complete genome sequence of Corynebacterium casei LMG S-19264T (=DSM 44701T), isolated from a smear-ripened cheese.</title>
        <authorList>
            <consortium name="US DOE Joint Genome Institute (JGI-PGF)"/>
            <person name="Walter F."/>
            <person name="Albersmeier A."/>
            <person name="Kalinowski J."/>
            <person name="Ruckert C."/>
        </authorList>
    </citation>
    <scope>NUCLEOTIDE SEQUENCE</scope>
    <source>
        <strain evidence="3">JCM 11219</strain>
    </source>
</reference>
<reference evidence="2" key="4">
    <citation type="journal article" date="2023" name="Microbiol. Resour. Announc.">
        <title>Complete Genome Sequence of Vulcanisaeta souniana Strain IC-059, a Hyperthermophilic Archaeon Isolated from Hot Spring Water in Japan.</title>
        <authorList>
            <person name="Kato S."/>
            <person name="Itoh T."/>
            <person name="Wu L."/>
            <person name="Ma J."/>
            <person name="Ohkuma M."/>
        </authorList>
    </citation>
    <scope>NUCLEOTIDE SEQUENCE</scope>
    <source>
        <strain evidence="2">JCM 11219</strain>
    </source>
</reference>
<dbReference type="Pfam" id="PF18653">
    <property type="entry name" value="Arcadin_1"/>
    <property type="match status" value="1"/>
</dbReference>
<dbReference type="AlphaFoldDB" id="A0A830E7F5"/>
<dbReference type="Proteomes" id="UP000657075">
    <property type="component" value="Unassembled WGS sequence"/>
</dbReference>
<evidence type="ECO:0000313" key="4">
    <source>
        <dbReference type="Proteomes" id="UP000657075"/>
    </source>
</evidence>
<evidence type="ECO:0000313" key="2">
    <source>
        <dbReference type="EMBL" id="BDR91760.1"/>
    </source>
</evidence>
<protein>
    <recommendedName>
        <fullName evidence="1">Arcadin 1 domain-containing protein</fullName>
    </recommendedName>
</protein>
<evidence type="ECO:0000313" key="3">
    <source>
        <dbReference type="EMBL" id="GGI70599.1"/>
    </source>
</evidence>
<proteinExistence type="predicted"/>
<dbReference type="EMBL" id="AP026830">
    <property type="protein sequence ID" value="BDR91760.1"/>
    <property type="molecule type" value="Genomic_DNA"/>
</dbReference>
<evidence type="ECO:0000259" key="1">
    <source>
        <dbReference type="Pfam" id="PF18653"/>
    </source>
</evidence>
<gene>
    <name evidence="3" type="ORF">GCM10007112_04440</name>
    <name evidence="2" type="ORF">Vsou_08530</name>
</gene>
<dbReference type="EMBL" id="BMNM01000001">
    <property type="protein sequence ID" value="GGI70599.1"/>
    <property type="molecule type" value="Genomic_DNA"/>
</dbReference>
<reference evidence="5" key="3">
    <citation type="submission" date="2022-09" db="EMBL/GenBank/DDBJ databases">
        <title>Complete genome sequence of Vulcanisaeta souniana.</title>
        <authorList>
            <person name="Kato S."/>
            <person name="Itoh T."/>
            <person name="Ohkuma M."/>
        </authorList>
    </citation>
    <scope>NUCLEOTIDE SEQUENCE [LARGE SCALE GENOMIC DNA]</scope>
    <source>
        <strain evidence="5">JCM 11219</strain>
    </source>
</reference>
<organism evidence="3 4">
    <name type="scientific">Vulcanisaeta souniana JCM 11219</name>
    <dbReference type="NCBI Taxonomy" id="1293586"/>
    <lineage>
        <taxon>Archaea</taxon>
        <taxon>Thermoproteota</taxon>
        <taxon>Thermoprotei</taxon>
        <taxon>Thermoproteales</taxon>
        <taxon>Thermoproteaceae</taxon>
        <taxon>Vulcanisaeta</taxon>
    </lineage>
</organism>
<dbReference type="InterPro" id="IPR040827">
    <property type="entry name" value="Arcadin_1"/>
</dbReference>
<feature type="domain" description="Arcadin 1" evidence="1">
    <location>
        <begin position="22"/>
        <end position="130"/>
    </location>
</feature>
<dbReference type="Proteomes" id="UP001060771">
    <property type="component" value="Chromosome"/>
</dbReference>
<accession>A0A830E7F5</accession>
<keyword evidence="5" id="KW-1185">Reference proteome</keyword>